<evidence type="ECO:0000259" key="1">
    <source>
        <dbReference type="SMART" id="SM00960"/>
    </source>
</evidence>
<evidence type="ECO:0000313" key="2">
    <source>
        <dbReference type="EMBL" id="AIE99337.1"/>
    </source>
</evidence>
<sequence length="115" mass="12250">MLQRLLATFCAVPGVVGVTLLDSQGELRASILAPDFEGQDAASGMSQLLHSAERLSSEGGLGRLEQLWVESESGSALLAPLVGGYVLLITSQGESNLGRLRYEVETRMGVFEDLL</sequence>
<dbReference type="Gene3D" id="3.30.450.30">
    <property type="entry name" value="Dynein light chain 2a, cytoplasmic"/>
    <property type="match status" value="1"/>
</dbReference>
<accession>A0A075GCF3</accession>
<reference evidence="2" key="1">
    <citation type="journal article" date="2014" name="Genome Biol. Evol.">
        <title>Pangenome evidence for extensive interdomain horizontal transfer affecting lineage core and shell genes in uncultured planktonic thaumarchaeota and euryarchaeota.</title>
        <authorList>
            <person name="Deschamps P."/>
            <person name="Zivanovic Y."/>
            <person name="Moreira D."/>
            <person name="Rodriguez-Valera F."/>
            <person name="Lopez-Garcia P."/>
        </authorList>
    </citation>
    <scope>NUCLEOTIDE SEQUENCE</scope>
</reference>
<dbReference type="SUPFAM" id="SSF103196">
    <property type="entry name" value="Roadblock/LC7 domain"/>
    <property type="match status" value="1"/>
</dbReference>
<organism evidence="2">
    <name type="scientific">uncultured marine group II/III euryarchaeote KM3_109_G01</name>
    <dbReference type="NCBI Taxonomy" id="1457850"/>
    <lineage>
        <taxon>Archaea</taxon>
        <taxon>Methanobacteriati</taxon>
        <taxon>Methanobacteriota</taxon>
        <taxon>environmental samples</taxon>
    </lineage>
</organism>
<dbReference type="SMART" id="SM00960">
    <property type="entry name" value="Robl_LC7"/>
    <property type="match status" value="1"/>
</dbReference>
<dbReference type="EMBL" id="KF900561">
    <property type="protein sequence ID" value="AIE99337.1"/>
    <property type="molecule type" value="Genomic_DNA"/>
</dbReference>
<dbReference type="Pfam" id="PF03259">
    <property type="entry name" value="Robl_LC7"/>
    <property type="match status" value="1"/>
</dbReference>
<name>A0A075GCF3_9EURY</name>
<feature type="domain" description="Roadblock/LAMTOR2" evidence="1">
    <location>
        <begin position="2"/>
        <end position="91"/>
    </location>
</feature>
<dbReference type="AlphaFoldDB" id="A0A075GCF3"/>
<dbReference type="InterPro" id="IPR004942">
    <property type="entry name" value="Roadblock/LAMTOR2_dom"/>
</dbReference>
<protein>
    <submittedName>
        <fullName evidence="2">Putative distant relative of homeotic protein bithoraxoid</fullName>
    </submittedName>
</protein>
<proteinExistence type="predicted"/>